<accession>A0ABN2JC48</accession>
<organism evidence="2 3">
    <name type="scientific">Fodinicola feengrottensis</name>
    <dbReference type="NCBI Taxonomy" id="435914"/>
    <lineage>
        <taxon>Bacteria</taxon>
        <taxon>Bacillati</taxon>
        <taxon>Actinomycetota</taxon>
        <taxon>Actinomycetes</taxon>
        <taxon>Mycobacteriales</taxon>
        <taxon>Fodinicola</taxon>
    </lineage>
</organism>
<dbReference type="EMBL" id="BAAANY010000053">
    <property type="protein sequence ID" value="GAA1722246.1"/>
    <property type="molecule type" value="Genomic_DNA"/>
</dbReference>
<protein>
    <submittedName>
        <fullName evidence="2">MFS transporter</fullName>
    </submittedName>
</protein>
<keyword evidence="1" id="KW-1133">Transmembrane helix</keyword>
<feature type="transmembrane region" description="Helical" evidence="1">
    <location>
        <begin position="200"/>
        <end position="223"/>
    </location>
</feature>
<dbReference type="SUPFAM" id="SSF103473">
    <property type="entry name" value="MFS general substrate transporter"/>
    <property type="match status" value="1"/>
</dbReference>
<dbReference type="Pfam" id="PF07690">
    <property type="entry name" value="MFS_1"/>
    <property type="match status" value="1"/>
</dbReference>
<sequence length="386" mass="39899">MLSKRLLGIALLAATLRTAVGALSPIIGVVGADVPLTDLSIGVLGALPPLCFGLFGLLTPILRRRISLETLALLALAGMLCGHVVRAAAASAGLLVSMSALIFAAAGIANVVLPPLVKQSFPARIGIVTSVYVTLMTTFSLLPPLVAVPVARAGGWRVAVGMWGALCLIAIFPWLPLRLRAREIVAPPSLTGLRPMWRSRLGWCLAILFAMTAANVFAMFAWLPKILVDTAGVSAGQAGALLSLYAAVGVPLALLVPQLATRLRHLGVLIAIGFFCYLAGYLGLAIAPTRGTVGWVVLIGLGPLLFPLTLTLINLRTRTTAGATALSGLTQGAGYLLGGLGPLALGVTRQLTGSWTVPLALLLATLPIVAVTGYLVSRPTTLEDSP</sequence>
<reference evidence="2 3" key="1">
    <citation type="journal article" date="2019" name="Int. J. Syst. Evol. Microbiol.">
        <title>The Global Catalogue of Microorganisms (GCM) 10K type strain sequencing project: providing services to taxonomists for standard genome sequencing and annotation.</title>
        <authorList>
            <consortium name="The Broad Institute Genomics Platform"/>
            <consortium name="The Broad Institute Genome Sequencing Center for Infectious Disease"/>
            <person name="Wu L."/>
            <person name="Ma J."/>
        </authorList>
    </citation>
    <scope>NUCLEOTIDE SEQUENCE [LARGE SCALE GENOMIC DNA]</scope>
    <source>
        <strain evidence="2 3">JCM 14718</strain>
    </source>
</reference>
<keyword evidence="3" id="KW-1185">Reference proteome</keyword>
<dbReference type="PANTHER" id="PTHR23523:SF2">
    <property type="entry name" value="2-NITROIMIDAZOLE TRANSPORTER"/>
    <property type="match status" value="1"/>
</dbReference>
<gene>
    <name evidence="2" type="ORF">GCM10009765_82800</name>
</gene>
<feature type="transmembrane region" description="Helical" evidence="1">
    <location>
        <begin position="37"/>
        <end position="58"/>
    </location>
</feature>
<feature type="transmembrane region" description="Helical" evidence="1">
    <location>
        <begin position="357"/>
        <end position="376"/>
    </location>
</feature>
<dbReference type="InterPro" id="IPR036259">
    <property type="entry name" value="MFS_trans_sf"/>
</dbReference>
<feature type="transmembrane region" description="Helical" evidence="1">
    <location>
        <begin position="293"/>
        <end position="313"/>
    </location>
</feature>
<keyword evidence="1" id="KW-0472">Membrane</keyword>
<proteinExistence type="predicted"/>
<evidence type="ECO:0000256" key="1">
    <source>
        <dbReference type="SAM" id="Phobius"/>
    </source>
</evidence>
<dbReference type="Gene3D" id="1.20.1250.20">
    <property type="entry name" value="MFS general substrate transporter like domains"/>
    <property type="match status" value="2"/>
</dbReference>
<feature type="transmembrane region" description="Helical" evidence="1">
    <location>
        <begin position="125"/>
        <end position="146"/>
    </location>
</feature>
<dbReference type="RefSeq" id="WP_163567597.1">
    <property type="nucleotide sequence ID" value="NZ_BAAANY010000053.1"/>
</dbReference>
<feature type="transmembrane region" description="Helical" evidence="1">
    <location>
        <begin position="158"/>
        <end position="179"/>
    </location>
</feature>
<evidence type="ECO:0000313" key="2">
    <source>
        <dbReference type="EMBL" id="GAA1722246.1"/>
    </source>
</evidence>
<feature type="transmembrane region" description="Helical" evidence="1">
    <location>
        <begin position="70"/>
        <end position="89"/>
    </location>
</feature>
<feature type="transmembrane region" description="Helical" evidence="1">
    <location>
        <begin position="325"/>
        <end position="345"/>
    </location>
</feature>
<keyword evidence="1" id="KW-0812">Transmembrane</keyword>
<dbReference type="Proteomes" id="UP001500618">
    <property type="component" value="Unassembled WGS sequence"/>
</dbReference>
<dbReference type="InterPro" id="IPR011701">
    <property type="entry name" value="MFS"/>
</dbReference>
<comment type="caution">
    <text evidence="2">The sequence shown here is derived from an EMBL/GenBank/DDBJ whole genome shotgun (WGS) entry which is preliminary data.</text>
</comment>
<evidence type="ECO:0000313" key="3">
    <source>
        <dbReference type="Proteomes" id="UP001500618"/>
    </source>
</evidence>
<name>A0ABN2JC48_9ACTN</name>
<dbReference type="PANTHER" id="PTHR23523">
    <property type="match status" value="1"/>
</dbReference>
<dbReference type="InterPro" id="IPR052524">
    <property type="entry name" value="MFS_Cyanate_Porter"/>
</dbReference>
<feature type="transmembrane region" description="Helical" evidence="1">
    <location>
        <begin position="95"/>
        <end position="113"/>
    </location>
</feature>
<feature type="transmembrane region" description="Helical" evidence="1">
    <location>
        <begin position="268"/>
        <end position="287"/>
    </location>
</feature>
<feature type="transmembrane region" description="Helical" evidence="1">
    <location>
        <begin position="235"/>
        <end position="256"/>
    </location>
</feature>